<dbReference type="GO" id="GO:0005634">
    <property type="term" value="C:nucleus"/>
    <property type="evidence" value="ECO:0000318"/>
    <property type="project" value="GO_Central"/>
</dbReference>
<dbReference type="PROSITE" id="PS50104">
    <property type="entry name" value="TIR"/>
    <property type="match status" value="1"/>
</dbReference>
<keyword evidence="4" id="KW-1185">Reference proteome</keyword>
<dbReference type="Proteomes" id="UP000006729">
    <property type="component" value="Chromosome 5"/>
</dbReference>
<dbReference type="SMART" id="SM00255">
    <property type="entry name" value="TIR"/>
    <property type="match status" value="1"/>
</dbReference>
<dbReference type="STRING" id="3694.A0A2K2A9S0"/>
<dbReference type="PANTHER" id="PTHR32009:SF154">
    <property type="entry name" value="TIR DOMAIN-CONTAINING PROTEIN"/>
    <property type="match status" value="1"/>
</dbReference>
<dbReference type="PANTHER" id="PTHR32009">
    <property type="entry name" value="TMV RESISTANCE PROTEIN N-LIKE"/>
    <property type="match status" value="1"/>
</dbReference>
<accession>A0A2K2A9S0</accession>
<keyword evidence="1" id="KW-0520">NAD</keyword>
<evidence type="ECO:0000313" key="4">
    <source>
        <dbReference type="Proteomes" id="UP000006729"/>
    </source>
</evidence>
<dbReference type="Pfam" id="PF01582">
    <property type="entry name" value="TIR"/>
    <property type="match status" value="1"/>
</dbReference>
<evidence type="ECO:0000256" key="1">
    <source>
        <dbReference type="ARBA" id="ARBA00023027"/>
    </source>
</evidence>
<dbReference type="SUPFAM" id="SSF52200">
    <property type="entry name" value="Toll/Interleukin receptor TIR domain"/>
    <property type="match status" value="1"/>
</dbReference>
<feature type="domain" description="TIR" evidence="2">
    <location>
        <begin position="103"/>
        <end position="268"/>
    </location>
</feature>
<reference evidence="3 4" key="1">
    <citation type="journal article" date="2006" name="Science">
        <title>The genome of black cottonwood, Populus trichocarpa (Torr. &amp; Gray).</title>
        <authorList>
            <person name="Tuskan G.A."/>
            <person name="Difazio S."/>
            <person name="Jansson S."/>
            <person name="Bohlmann J."/>
            <person name="Grigoriev I."/>
            <person name="Hellsten U."/>
            <person name="Putnam N."/>
            <person name="Ralph S."/>
            <person name="Rombauts S."/>
            <person name="Salamov A."/>
            <person name="Schein J."/>
            <person name="Sterck L."/>
            <person name="Aerts A."/>
            <person name="Bhalerao R.R."/>
            <person name="Bhalerao R.P."/>
            <person name="Blaudez D."/>
            <person name="Boerjan W."/>
            <person name="Brun A."/>
            <person name="Brunner A."/>
            <person name="Busov V."/>
            <person name="Campbell M."/>
            <person name="Carlson J."/>
            <person name="Chalot M."/>
            <person name="Chapman J."/>
            <person name="Chen G.L."/>
            <person name="Cooper D."/>
            <person name="Coutinho P.M."/>
            <person name="Couturier J."/>
            <person name="Covert S."/>
            <person name="Cronk Q."/>
            <person name="Cunningham R."/>
            <person name="Davis J."/>
            <person name="Degroeve S."/>
            <person name="Dejardin A."/>
            <person name="Depamphilis C."/>
            <person name="Detter J."/>
            <person name="Dirks B."/>
            <person name="Dubchak I."/>
            <person name="Duplessis S."/>
            <person name="Ehlting J."/>
            <person name="Ellis B."/>
            <person name="Gendler K."/>
            <person name="Goodstein D."/>
            <person name="Gribskov M."/>
            <person name="Grimwood J."/>
            <person name="Groover A."/>
            <person name="Gunter L."/>
            <person name="Hamberger B."/>
            <person name="Heinze B."/>
            <person name="Helariutta Y."/>
            <person name="Henrissat B."/>
            <person name="Holligan D."/>
            <person name="Holt R."/>
            <person name="Huang W."/>
            <person name="Islam-Faridi N."/>
            <person name="Jones S."/>
            <person name="Jones-Rhoades M."/>
            <person name="Jorgensen R."/>
            <person name="Joshi C."/>
            <person name="Kangasjarvi J."/>
            <person name="Karlsson J."/>
            <person name="Kelleher C."/>
            <person name="Kirkpatrick R."/>
            <person name="Kirst M."/>
            <person name="Kohler A."/>
            <person name="Kalluri U."/>
            <person name="Larimer F."/>
            <person name="Leebens-Mack J."/>
            <person name="Leple J.C."/>
            <person name="Locascio P."/>
            <person name="Lou Y."/>
            <person name="Lucas S."/>
            <person name="Martin F."/>
            <person name="Montanini B."/>
            <person name="Napoli C."/>
            <person name="Nelson D.R."/>
            <person name="Nelson C."/>
            <person name="Nieminen K."/>
            <person name="Nilsson O."/>
            <person name="Pereda V."/>
            <person name="Peter G."/>
            <person name="Philippe R."/>
            <person name="Pilate G."/>
            <person name="Poliakov A."/>
            <person name="Razumovskaya J."/>
            <person name="Richardson P."/>
            <person name="Rinaldi C."/>
            <person name="Ritland K."/>
            <person name="Rouze P."/>
            <person name="Ryaboy D."/>
            <person name="Schmutz J."/>
            <person name="Schrader J."/>
            <person name="Segerman B."/>
            <person name="Shin H."/>
            <person name="Siddiqui A."/>
            <person name="Sterky F."/>
            <person name="Terry A."/>
            <person name="Tsai C.J."/>
            <person name="Uberbacher E."/>
            <person name="Unneberg P."/>
            <person name="Vahala J."/>
            <person name="Wall K."/>
            <person name="Wessler S."/>
            <person name="Yang G."/>
            <person name="Yin T."/>
            <person name="Douglas C."/>
            <person name="Marra M."/>
            <person name="Sandberg G."/>
            <person name="Van de Peer Y."/>
            <person name="Rokhsar D."/>
        </authorList>
    </citation>
    <scope>NUCLEOTIDE SEQUENCE [LARGE SCALE GENOMIC DNA]</scope>
    <source>
        <strain evidence="4">cv. Nisqually</strain>
    </source>
</reference>
<gene>
    <name evidence="3" type="ORF">POPTR_005G004400</name>
</gene>
<organism evidence="3 4">
    <name type="scientific">Populus trichocarpa</name>
    <name type="common">Western balsam poplar</name>
    <name type="synonym">Populus balsamifera subsp. trichocarpa</name>
    <dbReference type="NCBI Taxonomy" id="3694"/>
    <lineage>
        <taxon>Eukaryota</taxon>
        <taxon>Viridiplantae</taxon>
        <taxon>Streptophyta</taxon>
        <taxon>Embryophyta</taxon>
        <taxon>Tracheophyta</taxon>
        <taxon>Spermatophyta</taxon>
        <taxon>Magnoliopsida</taxon>
        <taxon>eudicotyledons</taxon>
        <taxon>Gunneridae</taxon>
        <taxon>Pentapetalae</taxon>
        <taxon>rosids</taxon>
        <taxon>fabids</taxon>
        <taxon>Malpighiales</taxon>
        <taxon>Salicaceae</taxon>
        <taxon>Saliceae</taxon>
        <taxon>Populus</taxon>
    </lineage>
</organism>
<dbReference type="InParanoid" id="A0A2K2A9S0"/>
<dbReference type="InterPro" id="IPR000157">
    <property type="entry name" value="TIR_dom"/>
</dbReference>
<dbReference type="FunFam" id="3.40.50.10140:FF:000007">
    <property type="entry name" value="Disease resistance protein (TIR-NBS-LRR class)"/>
    <property type="match status" value="1"/>
</dbReference>
<dbReference type="AlphaFoldDB" id="A0A2K2A9S0"/>
<proteinExistence type="predicted"/>
<dbReference type="GO" id="GO:0007165">
    <property type="term" value="P:signal transduction"/>
    <property type="evidence" value="ECO:0000318"/>
    <property type="project" value="GO_Central"/>
</dbReference>
<dbReference type="Gene3D" id="3.40.50.10140">
    <property type="entry name" value="Toll/interleukin-1 receptor homology (TIR) domain"/>
    <property type="match status" value="1"/>
</dbReference>
<name>A0A2K2A9S0_POPTR</name>
<protein>
    <recommendedName>
        <fullName evidence="2">TIR domain-containing protein</fullName>
    </recommendedName>
</protein>
<evidence type="ECO:0000259" key="2">
    <source>
        <dbReference type="PROSITE" id="PS50104"/>
    </source>
</evidence>
<sequence>MKNDFFFIFFLKKQSTFRCTHLAQSKLVNHTCQIWQPEQFVFFPPFRPPGTLKILPTLPFHLFPSETSLFLIFQFSFGIFYSPTSPMDLFSLINLLMLLLSRKDNDVFLSFSHHDIGKNFGDHLYKDLNSAGIRTLRDDGGIYAGQKSDIKKALQESRISVVVFSKGYASSTKCLDQLVHIMDARNKTRLLVLPVFYNVDPSEVSEQKGLFEEAFAKHEKSFHKEMARVESWRAALKEAADLAGMVLQQDRYESKFIESIVKEIADKLNFSLPHVPPSSFPLSAALRPPSYFLGLLREWRRSVFQTPSLFLFFLSSH</sequence>
<dbReference type="InterPro" id="IPR035897">
    <property type="entry name" value="Toll_tir_struct_dom_sf"/>
</dbReference>
<dbReference type="EMBL" id="CM009294">
    <property type="protein sequence ID" value="PNT34278.2"/>
    <property type="molecule type" value="Genomic_DNA"/>
</dbReference>
<evidence type="ECO:0000313" key="3">
    <source>
        <dbReference type="EMBL" id="PNT34278.2"/>
    </source>
</evidence>